<dbReference type="GO" id="GO:0035861">
    <property type="term" value="C:site of double-strand break"/>
    <property type="evidence" value="ECO:0007669"/>
    <property type="project" value="TreeGrafter"/>
</dbReference>
<keyword evidence="9" id="KW-0862">Zinc</keyword>
<comment type="subcellular location">
    <subcellularLocation>
        <location evidence="2">Nucleus</location>
    </subcellularLocation>
</comment>
<keyword evidence="12" id="KW-0175">Coiled coil</keyword>
<evidence type="ECO:0000256" key="1">
    <source>
        <dbReference type="ARBA" id="ARBA00000900"/>
    </source>
</evidence>
<evidence type="ECO:0000256" key="3">
    <source>
        <dbReference type="ARBA" id="ARBA00012483"/>
    </source>
</evidence>
<evidence type="ECO:0000256" key="2">
    <source>
        <dbReference type="ARBA" id="ARBA00004123"/>
    </source>
</evidence>
<evidence type="ECO:0000256" key="8">
    <source>
        <dbReference type="ARBA" id="ARBA00022786"/>
    </source>
</evidence>
<dbReference type="GO" id="GO:0008270">
    <property type="term" value="F:zinc ion binding"/>
    <property type="evidence" value="ECO:0007669"/>
    <property type="project" value="UniProtKB-KW"/>
</dbReference>
<dbReference type="EC" id="2.3.2.27" evidence="3"/>
<evidence type="ECO:0000256" key="7">
    <source>
        <dbReference type="ARBA" id="ARBA00022771"/>
    </source>
</evidence>
<keyword evidence="4" id="KW-0808">Transferase</keyword>
<dbReference type="InterPro" id="IPR051657">
    <property type="entry name" value="RNF168/RNF169_E3_ubiq-ligase"/>
</dbReference>
<proteinExistence type="predicted"/>
<dbReference type="InterPro" id="IPR018957">
    <property type="entry name" value="Znf_C3HC4_RING-type"/>
</dbReference>
<evidence type="ECO:0000313" key="16">
    <source>
        <dbReference type="Proteomes" id="UP001154078"/>
    </source>
</evidence>
<dbReference type="InterPro" id="IPR013083">
    <property type="entry name" value="Znf_RING/FYVE/PHD"/>
</dbReference>
<dbReference type="Pfam" id="PF00097">
    <property type="entry name" value="zf-C3HC4"/>
    <property type="match status" value="1"/>
</dbReference>
<dbReference type="Gene3D" id="3.30.40.10">
    <property type="entry name" value="Zinc/RING finger domain, C3HC4 (zinc finger)"/>
    <property type="match status" value="1"/>
</dbReference>
<dbReference type="CDD" id="cd16550">
    <property type="entry name" value="RING-HC_RNF168"/>
    <property type="match status" value="1"/>
</dbReference>
<organism evidence="15 16">
    <name type="scientific">Brassicogethes aeneus</name>
    <name type="common">Rape pollen beetle</name>
    <name type="synonym">Meligethes aeneus</name>
    <dbReference type="NCBI Taxonomy" id="1431903"/>
    <lineage>
        <taxon>Eukaryota</taxon>
        <taxon>Metazoa</taxon>
        <taxon>Ecdysozoa</taxon>
        <taxon>Arthropoda</taxon>
        <taxon>Hexapoda</taxon>
        <taxon>Insecta</taxon>
        <taxon>Pterygota</taxon>
        <taxon>Neoptera</taxon>
        <taxon>Endopterygota</taxon>
        <taxon>Coleoptera</taxon>
        <taxon>Polyphaga</taxon>
        <taxon>Cucujiformia</taxon>
        <taxon>Nitidulidae</taxon>
        <taxon>Meligethinae</taxon>
        <taxon>Brassicogethes</taxon>
    </lineage>
</organism>
<dbReference type="AlphaFoldDB" id="A0A9P0B9A0"/>
<evidence type="ECO:0000313" key="15">
    <source>
        <dbReference type="EMBL" id="CAH0557976.1"/>
    </source>
</evidence>
<dbReference type="GO" id="GO:0005634">
    <property type="term" value="C:nucleus"/>
    <property type="evidence" value="ECO:0007669"/>
    <property type="project" value="UniProtKB-SubCell"/>
</dbReference>
<dbReference type="InterPro" id="IPR001841">
    <property type="entry name" value="Znf_RING"/>
</dbReference>
<evidence type="ECO:0000256" key="9">
    <source>
        <dbReference type="ARBA" id="ARBA00022833"/>
    </source>
</evidence>
<dbReference type="PROSITE" id="PS50089">
    <property type="entry name" value="ZF_RING_2"/>
    <property type="match status" value="1"/>
</dbReference>
<feature type="region of interest" description="Disordered" evidence="13">
    <location>
        <begin position="341"/>
        <end position="399"/>
    </location>
</feature>
<dbReference type="SUPFAM" id="SSF57850">
    <property type="entry name" value="RING/U-box"/>
    <property type="match status" value="1"/>
</dbReference>
<dbReference type="GO" id="GO:0061630">
    <property type="term" value="F:ubiquitin protein ligase activity"/>
    <property type="evidence" value="ECO:0007669"/>
    <property type="project" value="UniProtKB-EC"/>
</dbReference>
<evidence type="ECO:0000256" key="6">
    <source>
        <dbReference type="ARBA" id="ARBA00022763"/>
    </source>
</evidence>
<dbReference type="GO" id="GO:0006302">
    <property type="term" value="P:double-strand break repair"/>
    <property type="evidence" value="ECO:0007669"/>
    <property type="project" value="TreeGrafter"/>
</dbReference>
<reference evidence="15" key="1">
    <citation type="submission" date="2021-12" db="EMBL/GenBank/DDBJ databases">
        <authorList>
            <person name="King R."/>
        </authorList>
    </citation>
    <scope>NUCLEOTIDE SEQUENCE</scope>
</reference>
<evidence type="ECO:0000256" key="5">
    <source>
        <dbReference type="ARBA" id="ARBA00022723"/>
    </source>
</evidence>
<evidence type="ECO:0000259" key="14">
    <source>
        <dbReference type="PROSITE" id="PS50089"/>
    </source>
</evidence>
<keyword evidence="5" id="KW-0479">Metal-binding</keyword>
<dbReference type="PANTHER" id="PTHR23328:SF0">
    <property type="entry name" value="RING-TYPE DOMAIN-CONTAINING PROTEIN"/>
    <property type="match status" value="1"/>
</dbReference>
<dbReference type="PANTHER" id="PTHR23328">
    <property type="entry name" value="RING-TYPE DOMAIN-CONTAINING PROTEIN"/>
    <property type="match status" value="1"/>
</dbReference>
<keyword evidence="6" id="KW-0227">DNA damage</keyword>
<sequence length="477" mass="54919">MAPRRGRNTKTINNPNYSNLSIDDVLCPICRSVLTQPVTLPCNHGFCFACFEGTMQNANLACPLCRVRIGSWYRIAKKEKRLVNQRLWEILREKFPKQLENKLKGIDEQTVEEVKIPIATPGEIRREYELQKRKEDEELKQEREKEQIASEALIEKLKREEKEYLEAVKEEELKKIKLDAQVAKKLSQEFQKTPVRKTTLDHFFNNKDSNKKMTPKMQNFATKEYTCRVLCLDVNSSQPSTSKGYCGMPVYQKKIQQLQKIVVNVDSSDGSDCIEQECRYFKPIDYRHNPPSAGKAPIKVPTRRATLCDPSKILRPSGDINFQSNILESAFARISIDVLPPQNYKSTEPTQNKNKAIIEETPGKRKAANNAKTSPSKRKKSDASPAKPKRQIFQENTSPKFFGFDNSAIKNSLRNRNLDSAKKIQEKADFEFARKLQQELNRTSQYSTRSQISSTRTRRSKRQITLDEIVSNAYKVV</sequence>
<comment type="catalytic activity">
    <reaction evidence="1">
        <text>S-ubiquitinyl-[E2 ubiquitin-conjugating enzyme]-L-cysteine + [acceptor protein]-L-lysine = [E2 ubiquitin-conjugating enzyme]-L-cysteine + N(6)-ubiquitinyl-[acceptor protein]-L-lysine.</text>
        <dbReference type="EC" id="2.3.2.27"/>
    </reaction>
</comment>
<evidence type="ECO:0000256" key="13">
    <source>
        <dbReference type="SAM" id="MobiDB-lite"/>
    </source>
</evidence>
<dbReference type="Proteomes" id="UP001154078">
    <property type="component" value="Chromosome 5"/>
</dbReference>
<evidence type="ECO:0000256" key="12">
    <source>
        <dbReference type="SAM" id="Coils"/>
    </source>
</evidence>
<keyword evidence="16" id="KW-1185">Reference proteome</keyword>
<dbReference type="CDD" id="cd22249">
    <property type="entry name" value="UDM1_RNF168_RNF169-like"/>
    <property type="match status" value="1"/>
</dbReference>
<feature type="region of interest" description="Disordered" evidence="13">
    <location>
        <begin position="441"/>
        <end position="460"/>
    </location>
</feature>
<feature type="compositionally biased region" description="Low complexity" evidence="13">
    <location>
        <begin position="442"/>
        <end position="455"/>
    </location>
</feature>
<accession>A0A9P0B9A0</accession>
<gene>
    <name evidence="15" type="ORF">MELIAE_LOCUS8559</name>
</gene>
<feature type="coiled-coil region" evidence="12">
    <location>
        <begin position="125"/>
        <end position="174"/>
    </location>
</feature>
<name>A0A9P0B9A0_BRAAE</name>
<keyword evidence="8" id="KW-0833">Ubl conjugation pathway</keyword>
<keyword evidence="10" id="KW-0539">Nucleus</keyword>
<evidence type="ECO:0000256" key="4">
    <source>
        <dbReference type="ARBA" id="ARBA00022679"/>
    </source>
</evidence>
<dbReference type="SMART" id="SM00184">
    <property type="entry name" value="RING"/>
    <property type="match status" value="1"/>
</dbReference>
<feature type="compositionally biased region" description="Polar residues" evidence="13">
    <location>
        <begin position="343"/>
        <end position="354"/>
    </location>
</feature>
<keyword evidence="7 11" id="KW-0863">Zinc-finger</keyword>
<protein>
    <recommendedName>
        <fullName evidence="3">RING-type E3 ubiquitin transferase</fullName>
        <ecNumber evidence="3">2.3.2.27</ecNumber>
    </recommendedName>
</protein>
<feature type="domain" description="RING-type" evidence="14">
    <location>
        <begin position="27"/>
        <end position="66"/>
    </location>
</feature>
<dbReference type="EMBL" id="OV121136">
    <property type="protein sequence ID" value="CAH0557976.1"/>
    <property type="molecule type" value="Genomic_DNA"/>
</dbReference>
<evidence type="ECO:0000256" key="11">
    <source>
        <dbReference type="PROSITE-ProRule" id="PRU00175"/>
    </source>
</evidence>
<evidence type="ECO:0000256" key="10">
    <source>
        <dbReference type="ARBA" id="ARBA00023242"/>
    </source>
</evidence>
<dbReference type="GO" id="GO:0031491">
    <property type="term" value="F:nucleosome binding"/>
    <property type="evidence" value="ECO:0007669"/>
    <property type="project" value="TreeGrafter"/>
</dbReference>
<dbReference type="OrthoDB" id="426657at2759"/>